<dbReference type="SUPFAM" id="SSF69304">
    <property type="entry name" value="Tricorn protease N-terminal domain"/>
    <property type="match status" value="1"/>
</dbReference>
<sequence length="597" mass="68705">MKKILIILFLTLIPLFLFAQTEELKAKLAANPADIESLEALLKIYEENYDYNSYINTVIEVAHALTEIPEGMVAIFERTIEKALENYYSEQASELSKIYFDNFKNRKSLLYYLRSLNSSWYLSESDVRYAVTSIENEDHLELYKYLYEESKELYPTDLSLIVSKILVEDFGESEFLIPYIENLFYDGDFTTAEELLMEYSQDLAEEPMYYFLKGLLALNYGNYDEAVELFLQGKSFNDEAALGNATEILDYIYIPDYVSELFRAIVLSSGEASLQNNLQSYMIRHEELDWIYSWLSRVPAPKKIDELLEGEEVVISYNTLNMDYETGSVGFFDIEGNLFGSLADAIYGQFLDSKTFVYISLQNERVVVEGERKARFNGYTVYSLSPDRSKFLLLDNYGEKIVMIGPELTQIWSADGDFGMIPVSWSPDGYRVAVSTDYDVFSIFNADTGEVLETVEGWYDLVFLSNDNAYAIDYDGNIVDLSTDEPLKTAKTAVWAEFGSDNRIIYFIPPEEYGDFSYIALRVYDLETGTDRVLGNRVLWMDAPVPSIKVEGPYIYFTEKDTNGMHRVLVMDYTTNELLFESMPSYDVLIFPDVRPE</sequence>
<dbReference type="AlphaFoldDB" id="A0A7Z7LEY5"/>
<evidence type="ECO:0000313" key="1">
    <source>
        <dbReference type="EMBL" id="SSC12851.1"/>
    </source>
</evidence>
<evidence type="ECO:0000313" key="2">
    <source>
        <dbReference type="Proteomes" id="UP000250796"/>
    </source>
</evidence>
<dbReference type="InterPro" id="IPR011042">
    <property type="entry name" value="6-blade_b-propeller_TolB-like"/>
</dbReference>
<evidence type="ECO:0008006" key="3">
    <source>
        <dbReference type="Google" id="ProtNLM"/>
    </source>
</evidence>
<dbReference type="EMBL" id="LS974202">
    <property type="protein sequence ID" value="SSC12851.1"/>
    <property type="molecule type" value="Genomic_DNA"/>
</dbReference>
<dbReference type="KEGG" id="minf:MESINF_1407"/>
<reference evidence="1 2" key="1">
    <citation type="submission" date="2017-01" db="EMBL/GenBank/DDBJ databases">
        <authorList>
            <person name="Erauso G."/>
        </authorList>
    </citation>
    <scope>NUCLEOTIDE SEQUENCE [LARGE SCALE GENOMIC DNA]</scope>
    <source>
        <strain evidence="1">MESINF1</strain>
    </source>
</reference>
<organism evidence="1 2">
    <name type="scientific">Mesotoga infera</name>
    <dbReference type="NCBI Taxonomy" id="1236046"/>
    <lineage>
        <taxon>Bacteria</taxon>
        <taxon>Thermotogati</taxon>
        <taxon>Thermotogota</taxon>
        <taxon>Thermotogae</taxon>
        <taxon>Kosmotogales</taxon>
        <taxon>Kosmotogaceae</taxon>
        <taxon>Mesotoga</taxon>
    </lineage>
</organism>
<gene>
    <name evidence="1" type="ORF">MESINF_1407</name>
</gene>
<protein>
    <recommendedName>
        <fullName evidence="3">WD40 repeat domain-containing protein</fullName>
    </recommendedName>
</protein>
<dbReference type="RefSeq" id="WP_169699077.1">
    <property type="nucleotide sequence ID" value="NZ_LS974202.1"/>
</dbReference>
<dbReference type="Proteomes" id="UP000250796">
    <property type="component" value="Chromosome MESINF"/>
</dbReference>
<keyword evidence="2" id="KW-1185">Reference proteome</keyword>
<proteinExistence type="predicted"/>
<name>A0A7Z7LEY5_9BACT</name>
<dbReference type="Gene3D" id="2.120.10.30">
    <property type="entry name" value="TolB, C-terminal domain"/>
    <property type="match status" value="1"/>
</dbReference>
<accession>A0A7Z7LEY5</accession>